<sequence>MGIHRTINKCESFHNKLNGYFESPHPNIYKFIEVLKLIQTETVILIQSSNKPKLHGRLPI</sequence>
<comment type="caution">
    <text evidence="1">The sequence shown here is derived from an EMBL/GenBank/DDBJ whole genome shotgun (WGS) entry which is preliminary data.</text>
</comment>
<organism evidence="1 2">
    <name type="scientific">Aphis craccivora</name>
    <name type="common">Cowpea aphid</name>
    <dbReference type="NCBI Taxonomy" id="307492"/>
    <lineage>
        <taxon>Eukaryota</taxon>
        <taxon>Metazoa</taxon>
        <taxon>Ecdysozoa</taxon>
        <taxon>Arthropoda</taxon>
        <taxon>Hexapoda</taxon>
        <taxon>Insecta</taxon>
        <taxon>Pterygota</taxon>
        <taxon>Neoptera</taxon>
        <taxon>Paraneoptera</taxon>
        <taxon>Hemiptera</taxon>
        <taxon>Sternorrhyncha</taxon>
        <taxon>Aphidomorpha</taxon>
        <taxon>Aphidoidea</taxon>
        <taxon>Aphididae</taxon>
        <taxon>Aphidini</taxon>
        <taxon>Aphis</taxon>
        <taxon>Aphis</taxon>
    </lineage>
</organism>
<name>A0A6G0YRL6_APHCR</name>
<dbReference type="Proteomes" id="UP000478052">
    <property type="component" value="Unassembled WGS sequence"/>
</dbReference>
<evidence type="ECO:0000313" key="2">
    <source>
        <dbReference type="Proteomes" id="UP000478052"/>
    </source>
</evidence>
<dbReference type="OrthoDB" id="10017536at2759"/>
<dbReference type="EMBL" id="VUJU01002679">
    <property type="protein sequence ID" value="KAF0760427.1"/>
    <property type="molecule type" value="Genomic_DNA"/>
</dbReference>
<keyword evidence="2" id="KW-1185">Reference proteome</keyword>
<evidence type="ECO:0000313" key="1">
    <source>
        <dbReference type="EMBL" id="KAF0760427.1"/>
    </source>
</evidence>
<evidence type="ECO:0008006" key="3">
    <source>
        <dbReference type="Google" id="ProtNLM"/>
    </source>
</evidence>
<accession>A0A6G0YRL6</accession>
<reference evidence="1 2" key="1">
    <citation type="submission" date="2019-08" db="EMBL/GenBank/DDBJ databases">
        <title>Whole genome of Aphis craccivora.</title>
        <authorList>
            <person name="Voronova N.V."/>
            <person name="Shulinski R.S."/>
            <person name="Bandarenka Y.V."/>
            <person name="Zhorov D.G."/>
            <person name="Warner D."/>
        </authorList>
    </citation>
    <scope>NUCLEOTIDE SEQUENCE [LARGE SCALE GENOMIC DNA]</scope>
    <source>
        <strain evidence="1">180601</strain>
        <tissue evidence="1">Whole Body</tissue>
    </source>
</reference>
<protein>
    <recommendedName>
        <fullName evidence="3">MULE domain-containing protein</fullName>
    </recommendedName>
</protein>
<gene>
    <name evidence="1" type="ORF">FWK35_00007839</name>
</gene>
<dbReference type="AlphaFoldDB" id="A0A6G0YRL6"/>
<proteinExistence type="predicted"/>